<dbReference type="GO" id="GO:0005524">
    <property type="term" value="F:ATP binding"/>
    <property type="evidence" value="ECO:0007669"/>
    <property type="project" value="UniProtKB-KW"/>
</dbReference>
<feature type="domain" description="Histidine kinase/HSP90-like ATPase" evidence="3">
    <location>
        <begin position="49"/>
        <end position="145"/>
    </location>
</feature>
<keyword evidence="4" id="KW-0547">Nucleotide-binding</keyword>
<organism evidence="4 5">
    <name type="scientific">Micromonospora zhanjiangensis</name>
    <dbReference type="NCBI Taxonomy" id="1522057"/>
    <lineage>
        <taxon>Bacteria</taxon>
        <taxon>Bacillati</taxon>
        <taxon>Actinomycetota</taxon>
        <taxon>Actinomycetes</taxon>
        <taxon>Micromonosporales</taxon>
        <taxon>Micromonosporaceae</taxon>
        <taxon>Micromonospora</taxon>
    </lineage>
</organism>
<sequence length="163" mass="17279">MTDADPDAPRTVVPIESTALLAESFDRGRVTDLRHVVASSVEATGLSGQRLDDFVLAVNELLTNAVRHGGGRGVLRLWCERDTVLCEVSDDGGGIGAERLADRQRPAPDTAGGWGLWLAEQLSDSMDVRTGPAGTTVRITAAVGTPEPANGPDPAVEPERRRQ</sequence>
<keyword evidence="4" id="KW-0067">ATP-binding</keyword>
<dbReference type="RefSeq" id="WP_377545302.1">
    <property type="nucleotide sequence ID" value="NZ_JBHSBN010000007.1"/>
</dbReference>
<dbReference type="SMART" id="SM00387">
    <property type="entry name" value="HATPase_c"/>
    <property type="match status" value="1"/>
</dbReference>
<keyword evidence="1" id="KW-0723">Serine/threonine-protein kinase</keyword>
<dbReference type="PANTHER" id="PTHR35526">
    <property type="entry name" value="ANTI-SIGMA-F FACTOR RSBW-RELATED"/>
    <property type="match status" value="1"/>
</dbReference>
<accession>A0ABV8KLF2</accession>
<dbReference type="Gene3D" id="3.30.565.10">
    <property type="entry name" value="Histidine kinase-like ATPase, C-terminal domain"/>
    <property type="match status" value="1"/>
</dbReference>
<name>A0ABV8KLF2_9ACTN</name>
<protein>
    <submittedName>
        <fullName evidence="4">ATP-binding protein</fullName>
    </submittedName>
</protein>
<evidence type="ECO:0000259" key="3">
    <source>
        <dbReference type="SMART" id="SM00387"/>
    </source>
</evidence>
<evidence type="ECO:0000256" key="1">
    <source>
        <dbReference type="ARBA" id="ARBA00022527"/>
    </source>
</evidence>
<dbReference type="InterPro" id="IPR050267">
    <property type="entry name" value="Anti-sigma-factor_SerPK"/>
</dbReference>
<dbReference type="Proteomes" id="UP001595868">
    <property type="component" value="Unassembled WGS sequence"/>
</dbReference>
<reference evidence="5" key="1">
    <citation type="journal article" date="2019" name="Int. J. Syst. Evol. Microbiol.">
        <title>The Global Catalogue of Microorganisms (GCM) 10K type strain sequencing project: providing services to taxonomists for standard genome sequencing and annotation.</title>
        <authorList>
            <consortium name="The Broad Institute Genomics Platform"/>
            <consortium name="The Broad Institute Genome Sequencing Center for Infectious Disease"/>
            <person name="Wu L."/>
            <person name="Ma J."/>
        </authorList>
    </citation>
    <scope>NUCLEOTIDE SEQUENCE [LARGE SCALE GENOMIC DNA]</scope>
    <source>
        <strain evidence="5">2902at01</strain>
    </source>
</reference>
<dbReference type="Pfam" id="PF13581">
    <property type="entry name" value="HATPase_c_2"/>
    <property type="match status" value="1"/>
</dbReference>
<keyword evidence="1" id="KW-0418">Kinase</keyword>
<keyword evidence="1" id="KW-0808">Transferase</keyword>
<dbReference type="PANTHER" id="PTHR35526:SF3">
    <property type="entry name" value="ANTI-SIGMA-F FACTOR RSBW"/>
    <property type="match status" value="1"/>
</dbReference>
<feature type="region of interest" description="Disordered" evidence="2">
    <location>
        <begin position="140"/>
        <end position="163"/>
    </location>
</feature>
<evidence type="ECO:0000256" key="2">
    <source>
        <dbReference type="SAM" id="MobiDB-lite"/>
    </source>
</evidence>
<proteinExistence type="predicted"/>
<dbReference type="InterPro" id="IPR003594">
    <property type="entry name" value="HATPase_dom"/>
</dbReference>
<dbReference type="EMBL" id="JBHSBN010000007">
    <property type="protein sequence ID" value="MFC4106930.1"/>
    <property type="molecule type" value="Genomic_DNA"/>
</dbReference>
<evidence type="ECO:0000313" key="4">
    <source>
        <dbReference type="EMBL" id="MFC4106930.1"/>
    </source>
</evidence>
<keyword evidence="5" id="KW-1185">Reference proteome</keyword>
<dbReference type="InterPro" id="IPR036890">
    <property type="entry name" value="HATPase_C_sf"/>
</dbReference>
<dbReference type="SUPFAM" id="SSF55874">
    <property type="entry name" value="ATPase domain of HSP90 chaperone/DNA topoisomerase II/histidine kinase"/>
    <property type="match status" value="1"/>
</dbReference>
<dbReference type="CDD" id="cd16936">
    <property type="entry name" value="HATPase_RsbW-like"/>
    <property type="match status" value="1"/>
</dbReference>
<evidence type="ECO:0000313" key="5">
    <source>
        <dbReference type="Proteomes" id="UP001595868"/>
    </source>
</evidence>
<gene>
    <name evidence="4" type="ORF">ACFOX0_13465</name>
</gene>
<comment type="caution">
    <text evidence="4">The sequence shown here is derived from an EMBL/GenBank/DDBJ whole genome shotgun (WGS) entry which is preliminary data.</text>
</comment>